<keyword evidence="3" id="KW-0731">Sigma factor</keyword>
<organism evidence="7 8">
    <name type="scientific">Enhygromyxa salina</name>
    <dbReference type="NCBI Taxonomy" id="215803"/>
    <lineage>
        <taxon>Bacteria</taxon>
        <taxon>Pseudomonadati</taxon>
        <taxon>Myxococcota</taxon>
        <taxon>Polyangia</taxon>
        <taxon>Nannocystales</taxon>
        <taxon>Nannocystaceae</taxon>
        <taxon>Enhygromyxa</taxon>
    </lineage>
</organism>
<evidence type="ECO:0000256" key="2">
    <source>
        <dbReference type="ARBA" id="ARBA00023015"/>
    </source>
</evidence>
<dbReference type="GO" id="GO:0006352">
    <property type="term" value="P:DNA-templated transcription initiation"/>
    <property type="evidence" value="ECO:0007669"/>
    <property type="project" value="InterPro"/>
</dbReference>
<dbReference type="NCBIfam" id="TIGR02937">
    <property type="entry name" value="sigma70-ECF"/>
    <property type="match status" value="1"/>
</dbReference>
<dbReference type="CDD" id="cd06171">
    <property type="entry name" value="Sigma70_r4"/>
    <property type="match status" value="1"/>
</dbReference>
<feature type="domain" description="RNA polymerase sigma-70 region 2" evidence="5">
    <location>
        <begin position="27"/>
        <end position="94"/>
    </location>
</feature>
<gene>
    <name evidence="7" type="primary">sigK</name>
    <name evidence="7" type="ORF">ENSA5_26810</name>
</gene>
<proteinExistence type="inferred from homology"/>
<dbReference type="InterPro" id="IPR013325">
    <property type="entry name" value="RNA_pol_sigma_r2"/>
</dbReference>
<name>A0A2S9Y872_9BACT</name>
<dbReference type="Gene3D" id="1.10.10.10">
    <property type="entry name" value="Winged helix-like DNA-binding domain superfamily/Winged helix DNA-binding domain"/>
    <property type="match status" value="1"/>
</dbReference>
<keyword evidence="2" id="KW-0805">Transcription regulation</keyword>
<dbReference type="Pfam" id="PF04542">
    <property type="entry name" value="Sigma70_r2"/>
    <property type="match status" value="1"/>
</dbReference>
<dbReference type="InterPro" id="IPR036388">
    <property type="entry name" value="WH-like_DNA-bd_sf"/>
</dbReference>
<comment type="similarity">
    <text evidence="1">Belongs to the sigma-70 factor family. ECF subfamily.</text>
</comment>
<keyword evidence="8" id="KW-1185">Reference proteome</keyword>
<dbReference type="RefSeq" id="WP_181197728.1">
    <property type="nucleotide sequence ID" value="NZ_PVNK01000135.1"/>
</dbReference>
<dbReference type="InterPro" id="IPR007627">
    <property type="entry name" value="RNA_pol_sigma70_r2"/>
</dbReference>
<evidence type="ECO:0000256" key="1">
    <source>
        <dbReference type="ARBA" id="ARBA00010641"/>
    </source>
</evidence>
<accession>A0A2S9Y872</accession>
<evidence type="ECO:0000313" key="8">
    <source>
        <dbReference type="Proteomes" id="UP000237968"/>
    </source>
</evidence>
<dbReference type="InterPro" id="IPR039425">
    <property type="entry name" value="RNA_pol_sigma-70-like"/>
</dbReference>
<feature type="domain" description="RNA polymerase sigma factor 70 region 4 type 2" evidence="6">
    <location>
        <begin position="122"/>
        <end position="173"/>
    </location>
</feature>
<evidence type="ECO:0000256" key="3">
    <source>
        <dbReference type="ARBA" id="ARBA00023082"/>
    </source>
</evidence>
<evidence type="ECO:0000256" key="4">
    <source>
        <dbReference type="ARBA" id="ARBA00023163"/>
    </source>
</evidence>
<dbReference type="EMBL" id="PVNK01000135">
    <property type="protein sequence ID" value="PRQ01310.1"/>
    <property type="molecule type" value="Genomic_DNA"/>
</dbReference>
<evidence type="ECO:0000259" key="6">
    <source>
        <dbReference type="Pfam" id="PF08281"/>
    </source>
</evidence>
<evidence type="ECO:0000313" key="7">
    <source>
        <dbReference type="EMBL" id="PRQ01310.1"/>
    </source>
</evidence>
<dbReference type="Pfam" id="PF08281">
    <property type="entry name" value="Sigma70_r4_2"/>
    <property type="match status" value="1"/>
</dbReference>
<dbReference type="SUPFAM" id="SSF88946">
    <property type="entry name" value="Sigma2 domain of RNA polymerase sigma factors"/>
    <property type="match status" value="1"/>
</dbReference>
<dbReference type="GO" id="GO:0016987">
    <property type="term" value="F:sigma factor activity"/>
    <property type="evidence" value="ECO:0007669"/>
    <property type="project" value="UniProtKB-KW"/>
</dbReference>
<dbReference type="PANTHER" id="PTHR43133:SF62">
    <property type="entry name" value="RNA POLYMERASE SIGMA FACTOR SIGZ"/>
    <property type="match status" value="1"/>
</dbReference>
<comment type="caution">
    <text evidence="7">The sequence shown here is derived from an EMBL/GenBank/DDBJ whole genome shotgun (WGS) entry which is preliminary data.</text>
</comment>
<dbReference type="AlphaFoldDB" id="A0A2S9Y872"/>
<dbReference type="PANTHER" id="PTHR43133">
    <property type="entry name" value="RNA POLYMERASE ECF-TYPE SIGMA FACTO"/>
    <property type="match status" value="1"/>
</dbReference>
<keyword evidence="4" id="KW-0804">Transcription</keyword>
<dbReference type="InterPro" id="IPR014284">
    <property type="entry name" value="RNA_pol_sigma-70_dom"/>
</dbReference>
<evidence type="ECO:0000259" key="5">
    <source>
        <dbReference type="Pfam" id="PF04542"/>
    </source>
</evidence>
<dbReference type="Gene3D" id="1.10.1740.10">
    <property type="match status" value="1"/>
</dbReference>
<dbReference type="GO" id="GO:0003677">
    <property type="term" value="F:DNA binding"/>
    <property type="evidence" value="ECO:0007669"/>
    <property type="project" value="InterPro"/>
</dbReference>
<reference evidence="7 8" key="1">
    <citation type="submission" date="2018-03" db="EMBL/GenBank/DDBJ databases">
        <title>Draft Genome Sequences of the Obligatory Marine Myxobacteria Enhygromyxa salina SWB005.</title>
        <authorList>
            <person name="Poehlein A."/>
            <person name="Moghaddam J.A."/>
            <person name="Harms H."/>
            <person name="Alanjari M."/>
            <person name="Koenig G.M."/>
            <person name="Daniel R."/>
            <person name="Schaeberle T.F."/>
        </authorList>
    </citation>
    <scope>NUCLEOTIDE SEQUENCE [LARGE SCALE GENOMIC DNA]</scope>
    <source>
        <strain evidence="7 8">SWB005</strain>
    </source>
</reference>
<dbReference type="InterPro" id="IPR013249">
    <property type="entry name" value="RNA_pol_sigma70_r4_t2"/>
</dbReference>
<dbReference type="SUPFAM" id="SSF88659">
    <property type="entry name" value="Sigma3 and sigma4 domains of RNA polymerase sigma factors"/>
    <property type="match status" value="1"/>
</dbReference>
<sequence length="198" mass="21897">MNERIQPLDHELLAEAASGGVDAYAALYDRYAPLMLGVARQMLRDPAAAEDLVHDVFIEAWRHADSYASQRGTVRTWLLVRLRSRAMDRLRAEQLRRRKREPGMGMGQAQADDPQRVPDQRLVIAALERLDPRQRESIELAYFEGLSAREIAERTHAPIGTVKSRIAAGLLHLRRMLGVAGGVAKDATEAGVQPGGAA</sequence>
<dbReference type="Proteomes" id="UP000237968">
    <property type="component" value="Unassembled WGS sequence"/>
</dbReference>
<protein>
    <submittedName>
        <fullName evidence="7">ECF RNA polymerase sigma factor SigK</fullName>
    </submittedName>
</protein>
<dbReference type="InterPro" id="IPR013324">
    <property type="entry name" value="RNA_pol_sigma_r3/r4-like"/>
</dbReference>